<dbReference type="Proteomes" id="UP000582659">
    <property type="component" value="Unassembled WGS sequence"/>
</dbReference>
<feature type="transmembrane region" description="Helical" evidence="1">
    <location>
        <begin position="353"/>
        <end position="378"/>
    </location>
</feature>
<feature type="transmembrane region" description="Helical" evidence="1">
    <location>
        <begin position="240"/>
        <end position="265"/>
    </location>
</feature>
<name>A0A7I8XPR6_BURXY</name>
<feature type="transmembrane region" description="Helical" evidence="1">
    <location>
        <begin position="399"/>
        <end position="421"/>
    </location>
</feature>
<dbReference type="OrthoDB" id="5779115at2759"/>
<evidence type="ECO:0000313" key="2">
    <source>
        <dbReference type="EMBL" id="CAD5210755.1"/>
    </source>
</evidence>
<dbReference type="PANTHER" id="PTHR46891">
    <property type="entry name" value="SERPENTINE RECEPTOR, CLASS H-RELATED"/>
    <property type="match status" value="1"/>
</dbReference>
<organism evidence="2 3">
    <name type="scientific">Bursaphelenchus xylophilus</name>
    <name type="common">Pinewood nematode worm</name>
    <name type="synonym">Aphelenchoides xylophilus</name>
    <dbReference type="NCBI Taxonomy" id="6326"/>
    <lineage>
        <taxon>Eukaryota</taxon>
        <taxon>Metazoa</taxon>
        <taxon>Ecdysozoa</taxon>
        <taxon>Nematoda</taxon>
        <taxon>Chromadorea</taxon>
        <taxon>Rhabditida</taxon>
        <taxon>Tylenchina</taxon>
        <taxon>Tylenchomorpha</taxon>
        <taxon>Aphelenchoidea</taxon>
        <taxon>Aphelenchoididae</taxon>
        <taxon>Bursaphelenchus</taxon>
    </lineage>
</organism>
<dbReference type="EMBL" id="CAJFDI010000001">
    <property type="protein sequence ID" value="CAD5210755.1"/>
    <property type="molecule type" value="Genomic_DNA"/>
</dbReference>
<comment type="caution">
    <text evidence="2">The sequence shown here is derived from an EMBL/GenBank/DDBJ whole genome shotgun (WGS) entry which is preliminary data.</text>
</comment>
<reference evidence="2" key="1">
    <citation type="submission" date="2020-09" db="EMBL/GenBank/DDBJ databases">
        <authorList>
            <person name="Kikuchi T."/>
        </authorList>
    </citation>
    <scope>NUCLEOTIDE SEQUENCE</scope>
    <source>
        <strain evidence="2">Ka4C1</strain>
    </source>
</reference>
<keyword evidence="1" id="KW-0812">Transmembrane</keyword>
<sequence length="522" mass="59294">MAENAPKIVLEKGKKEINLAGKTFLEDFYEQPGNEPQYELEKLTLSVSFENGSVERAWQFYTRAVTNLKMSAPSLKVIALDGGYVFNPEADTTSKFEEEIYHLREHLNLLVKTLKNAGIKVEPIRFVAIYTFQEISIHTAPTVFRNVFNVELDPKQVEDKIVDFKYFVDDVEVKLKLSLSITLLKAISTRALTIYRWFLLADLFCALAYDILADAMGLVSLLPVPCLYTTTWFKYFGYNFQMTCLILQGLLLLIWALTTTFLLLYRFFMALPRNSVFQAVNFTNCRPMSQVFSLGLFSAGIIGICGGPILYHLPNQDQFHQYLRTIDPVMDKVLAQYPNTFCISNTLDLKAALLAAMIFLCFCPFGALFVLAMAFYYIRARRLEVSSSTYKLQVMLFTSLSTHMFCTFVFIIFPNIFFFAFPTFGFRNKPAQSTVAFMFSMSHSPFNCFMIIYFIKPYRDYFHRAFLREISSKSLFVSTDTTPHGLDYCPSQGCQGGSIPTYLGRFPVGSSGGLLVSAGIAA</sequence>
<keyword evidence="1" id="KW-0472">Membrane</keyword>
<proteinExistence type="predicted"/>
<keyword evidence="1" id="KW-1133">Transmembrane helix</keyword>
<evidence type="ECO:0000256" key="1">
    <source>
        <dbReference type="SAM" id="Phobius"/>
    </source>
</evidence>
<feature type="transmembrane region" description="Helical" evidence="1">
    <location>
        <begin position="433"/>
        <end position="455"/>
    </location>
</feature>
<dbReference type="Proteomes" id="UP000659654">
    <property type="component" value="Unassembled WGS sequence"/>
</dbReference>
<dbReference type="EMBL" id="CAJFCV020000001">
    <property type="protein sequence ID" value="CAG9086945.1"/>
    <property type="molecule type" value="Genomic_DNA"/>
</dbReference>
<protein>
    <submittedName>
        <fullName evidence="2">(pine wood nematode) hypothetical protein</fullName>
    </submittedName>
</protein>
<dbReference type="Pfam" id="PF10318">
    <property type="entry name" value="7TM_GPCR_Srh"/>
    <property type="match status" value="1"/>
</dbReference>
<feature type="transmembrane region" description="Helical" evidence="1">
    <location>
        <begin position="197"/>
        <end position="220"/>
    </location>
</feature>
<feature type="transmembrane region" description="Helical" evidence="1">
    <location>
        <begin position="291"/>
        <end position="313"/>
    </location>
</feature>
<gene>
    <name evidence="2" type="ORF">BXYJ_LOCUS2087</name>
</gene>
<dbReference type="AlphaFoldDB" id="A0A7I8XPR6"/>
<accession>A0A7I8XPR6</accession>
<dbReference type="InterPro" id="IPR019422">
    <property type="entry name" value="7TM_GPCR_serpentine_rcpt_Srh"/>
</dbReference>
<evidence type="ECO:0000313" key="3">
    <source>
        <dbReference type="Proteomes" id="UP000659654"/>
    </source>
</evidence>
<keyword evidence="3" id="KW-1185">Reference proteome</keyword>